<accession>A0ABS4H4J4</accession>
<reference evidence="2 3" key="1">
    <citation type="submission" date="2021-03" db="EMBL/GenBank/DDBJ databases">
        <title>Genomic Encyclopedia of Type Strains, Phase IV (KMG-IV): sequencing the most valuable type-strain genomes for metagenomic binning, comparative biology and taxonomic classification.</title>
        <authorList>
            <person name="Goeker M."/>
        </authorList>
    </citation>
    <scope>NUCLEOTIDE SEQUENCE [LARGE SCALE GENOMIC DNA]</scope>
    <source>
        <strain evidence="2 3">DSM 23491</strain>
    </source>
</reference>
<keyword evidence="1" id="KW-0812">Transmembrane</keyword>
<comment type="caution">
    <text evidence="2">The sequence shown here is derived from an EMBL/GenBank/DDBJ whole genome shotgun (WGS) entry which is preliminary data.</text>
</comment>
<feature type="transmembrane region" description="Helical" evidence="1">
    <location>
        <begin position="139"/>
        <end position="160"/>
    </location>
</feature>
<dbReference type="Proteomes" id="UP001519273">
    <property type="component" value="Unassembled WGS sequence"/>
</dbReference>
<organism evidence="2 3">
    <name type="scientific">Paenibacillus sediminis</name>
    <dbReference type="NCBI Taxonomy" id="664909"/>
    <lineage>
        <taxon>Bacteria</taxon>
        <taxon>Bacillati</taxon>
        <taxon>Bacillota</taxon>
        <taxon>Bacilli</taxon>
        <taxon>Bacillales</taxon>
        <taxon>Paenibacillaceae</taxon>
        <taxon>Paenibacillus</taxon>
    </lineage>
</organism>
<feature type="transmembrane region" description="Helical" evidence="1">
    <location>
        <begin position="22"/>
        <end position="45"/>
    </location>
</feature>
<dbReference type="EMBL" id="JAGGKP010000005">
    <property type="protein sequence ID" value="MBP1937391.1"/>
    <property type="molecule type" value="Genomic_DNA"/>
</dbReference>
<keyword evidence="1" id="KW-0472">Membrane</keyword>
<evidence type="ECO:0000256" key="1">
    <source>
        <dbReference type="SAM" id="Phobius"/>
    </source>
</evidence>
<keyword evidence="3" id="KW-1185">Reference proteome</keyword>
<evidence type="ECO:0000313" key="2">
    <source>
        <dbReference type="EMBL" id="MBP1937391.1"/>
    </source>
</evidence>
<evidence type="ECO:0000313" key="3">
    <source>
        <dbReference type="Proteomes" id="UP001519273"/>
    </source>
</evidence>
<feature type="transmembrane region" description="Helical" evidence="1">
    <location>
        <begin position="193"/>
        <end position="215"/>
    </location>
</feature>
<proteinExistence type="predicted"/>
<sequence length="222" mass="24579">MSLENNATKQSVWDSFMMSTSFVFFLNTIFAVVIAAESVAGEFSWGTIKLLLIRPWSRSKILASKYIATLLFSILSTVLLAALSFFTSLLIYSTDTIPSMVPPGIGAGKYVFLSLVCSYVDLFITVAIAFMLSTVFRSGGLSIGLSLFIMFTKGIFTMIFNPEKYTWANYLLFNHMDLSRYLVTNQGPGGATIGFSISILAVYYLILMAVTWVVFKKRDVAA</sequence>
<dbReference type="PANTHER" id="PTHR37305">
    <property type="entry name" value="INTEGRAL MEMBRANE PROTEIN-RELATED"/>
    <property type="match status" value="1"/>
</dbReference>
<name>A0ABS4H4J4_9BACL</name>
<dbReference type="PANTHER" id="PTHR37305:SF1">
    <property type="entry name" value="MEMBRANE PROTEIN"/>
    <property type="match status" value="1"/>
</dbReference>
<dbReference type="Pfam" id="PF12679">
    <property type="entry name" value="ABC2_membrane_2"/>
    <property type="match status" value="1"/>
</dbReference>
<feature type="transmembrane region" description="Helical" evidence="1">
    <location>
        <begin position="66"/>
        <end position="91"/>
    </location>
</feature>
<keyword evidence="1" id="KW-1133">Transmembrane helix</keyword>
<gene>
    <name evidence="2" type="ORF">J2Z20_002286</name>
</gene>
<feature type="transmembrane region" description="Helical" evidence="1">
    <location>
        <begin position="111"/>
        <end position="132"/>
    </location>
</feature>
<protein>
    <submittedName>
        <fullName evidence="2">ABC-2 type transport system permease protein</fullName>
    </submittedName>
</protein>